<dbReference type="EMBL" id="LAZR01003474">
    <property type="protein sequence ID" value="KKN17936.1"/>
    <property type="molecule type" value="Genomic_DNA"/>
</dbReference>
<keyword evidence="1" id="KW-1133">Transmembrane helix</keyword>
<keyword evidence="1" id="KW-0472">Membrane</keyword>
<accession>A0A0F9QXQ2</accession>
<gene>
    <name evidence="2" type="ORF">LCGC14_0960820</name>
</gene>
<protein>
    <submittedName>
        <fullName evidence="2">Uncharacterized protein</fullName>
    </submittedName>
</protein>
<dbReference type="AlphaFoldDB" id="A0A0F9QXQ2"/>
<organism evidence="2">
    <name type="scientific">marine sediment metagenome</name>
    <dbReference type="NCBI Taxonomy" id="412755"/>
    <lineage>
        <taxon>unclassified sequences</taxon>
        <taxon>metagenomes</taxon>
        <taxon>ecological metagenomes</taxon>
    </lineage>
</organism>
<keyword evidence="1" id="KW-0812">Transmembrane</keyword>
<evidence type="ECO:0000313" key="2">
    <source>
        <dbReference type="EMBL" id="KKN17936.1"/>
    </source>
</evidence>
<evidence type="ECO:0000256" key="1">
    <source>
        <dbReference type="SAM" id="Phobius"/>
    </source>
</evidence>
<proteinExistence type="predicted"/>
<feature type="transmembrane region" description="Helical" evidence="1">
    <location>
        <begin position="21"/>
        <end position="44"/>
    </location>
</feature>
<name>A0A0F9QXQ2_9ZZZZ</name>
<reference evidence="2" key="1">
    <citation type="journal article" date="2015" name="Nature">
        <title>Complex archaea that bridge the gap between prokaryotes and eukaryotes.</title>
        <authorList>
            <person name="Spang A."/>
            <person name="Saw J.H."/>
            <person name="Jorgensen S.L."/>
            <person name="Zaremba-Niedzwiedzka K."/>
            <person name="Martijn J."/>
            <person name="Lind A.E."/>
            <person name="van Eijk R."/>
            <person name="Schleper C."/>
            <person name="Guy L."/>
            <person name="Ettema T.J."/>
        </authorList>
    </citation>
    <scope>NUCLEOTIDE SEQUENCE</scope>
</reference>
<sequence>MSIKDIWEQAINADILPLVEAVGWVGGGVFVLMILALGVIFWGFR</sequence>
<comment type="caution">
    <text evidence="2">The sequence shown here is derived from an EMBL/GenBank/DDBJ whole genome shotgun (WGS) entry which is preliminary data.</text>
</comment>